<dbReference type="CDD" id="cd17992">
    <property type="entry name" value="DEXHc_RecG"/>
    <property type="match status" value="1"/>
</dbReference>
<dbReference type="PANTHER" id="PTHR47964:SF1">
    <property type="entry name" value="ATP-DEPENDENT DNA HELICASE HOMOLOG RECG, CHLOROPLASTIC"/>
    <property type="match status" value="1"/>
</dbReference>
<evidence type="ECO:0000259" key="18">
    <source>
        <dbReference type="PROSITE" id="PS51194"/>
    </source>
</evidence>
<keyword evidence="11" id="KW-0413">Isomerase</keyword>
<evidence type="ECO:0000256" key="7">
    <source>
        <dbReference type="ARBA" id="ARBA00022840"/>
    </source>
</evidence>
<dbReference type="GO" id="GO:0003677">
    <property type="term" value="F:DNA binding"/>
    <property type="evidence" value="ECO:0007669"/>
    <property type="project" value="UniProtKB-KW"/>
</dbReference>
<evidence type="ECO:0000256" key="12">
    <source>
        <dbReference type="ARBA" id="ARBA00034617"/>
    </source>
</evidence>
<dbReference type="InterPro" id="IPR004609">
    <property type="entry name" value="ATP-dep_DNA_helicase_RecG"/>
</dbReference>
<dbReference type="InterPro" id="IPR047112">
    <property type="entry name" value="RecG/Mfd"/>
</dbReference>
<dbReference type="FunFam" id="3.40.50.300:FF:000391">
    <property type="entry name" value="ATP-dependent DNA helicase RecG"/>
    <property type="match status" value="1"/>
</dbReference>
<evidence type="ECO:0000256" key="5">
    <source>
        <dbReference type="ARBA" id="ARBA00022801"/>
    </source>
</evidence>
<evidence type="ECO:0000256" key="11">
    <source>
        <dbReference type="ARBA" id="ARBA00023235"/>
    </source>
</evidence>
<dbReference type="GO" id="GO:0006310">
    <property type="term" value="P:DNA recombination"/>
    <property type="evidence" value="ECO:0007669"/>
    <property type="project" value="UniProtKB-KW"/>
</dbReference>
<organism evidence="19">
    <name type="scientific">marine metagenome</name>
    <dbReference type="NCBI Taxonomy" id="408172"/>
    <lineage>
        <taxon>unclassified sequences</taxon>
        <taxon>metagenomes</taxon>
        <taxon>ecological metagenomes</taxon>
    </lineage>
</organism>
<evidence type="ECO:0000256" key="4">
    <source>
        <dbReference type="ARBA" id="ARBA00022763"/>
    </source>
</evidence>
<keyword evidence="8" id="KW-0238">DNA-binding</keyword>
<evidence type="ECO:0000259" key="17">
    <source>
        <dbReference type="PROSITE" id="PS51192"/>
    </source>
</evidence>
<keyword evidence="9" id="KW-0233">DNA recombination</keyword>
<keyword evidence="6" id="KW-0347">Helicase</keyword>
<evidence type="ECO:0000256" key="16">
    <source>
        <dbReference type="ARBA" id="ARBA00049819"/>
    </source>
</evidence>
<dbReference type="GO" id="GO:0005524">
    <property type="term" value="F:ATP binding"/>
    <property type="evidence" value="ECO:0007669"/>
    <property type="project" value="UniProtKB-KW"/>
</dbReference>
<dbReference type="Gene3D" id="2.40.50.140">
    <property type="entry name" value="Nucleic acid-binding proteins"/>
    <property type="match status" value="1"/>
</dbReference>
<dbReference type="SUPFAM" id="SSF50249">
    <property type="entry name" value="Nucleic acid-binding proteins"/>
    <property type="match status" value="1"/>
</dbReference>
<dbReference type="SMART" id="SM00490">
    <property type="entry name" value="HELICc"/>
    <property type="match status" value="1"/>
</dbReference>
<comment type="similarity">
    <text evidence="1">Belongs to the helicase family. RecG subfamily.</text>
</comment>
<dbReference type="GO" id="GO:0016787">
    <property type="term" value="F:hydrolase activity"/>
    <property type="evidence" value="ECO:0007669"/>
    <property type="project" value="UniProtKB-KW"/>
</dbReference>
<protein>
    <recommendedName>
        <fullName evidence="2">ATP-dependent DNA helicase RecG</fullName>
        <ecNumber evidence="13">5.6.2.4</ecNumber>
    </recommendedName>
    <alternativeName>
        <fullName evidence="15">DNA branch migration protein RecG</fullName>
    </alternativeName>
    <alternativeName>
        <fullName evidence="16">Probable DNA 3'-5' helicase RecG</fullName>
    </alternativeName>
</protein>
<evidence type="ECO:0000256" key="2">
    <source>
        <dbReference type="ARBA" id="ARBA00017846"/>
    </source>
</evidence>
<dbReference type="InterPro" id="IPR014001">
    <property type="entry name" value="Helicase_ATP-bd"/>
</dbReference>
<accession>A0A381VUA9</accession>
<dbReference type="PROSITE" id="PS51192">
    <property type="entry name" value="HELICASE_ATP_BIND_1"/>
    <property type="match status" value="1"/>
</dbReference>
<evidence type="ECO:0000256" key="10">
    <source>
        <dbReference type="ARBA" id="ARBA00023204"/>
    </source>
</evidence>
<dbReference type="InterPro" id="IPR027417">
    <property type="entry name" value="P-loop_NTPase"/>
</dbReference>
<evidence type="ECO:0000256" key="3">
    <source>
        <dbReference type="ARBA" id="ARBA00022741"/>
    </source>
</evidence>
<dbReference type="NCBIfam" id="NF008168">
    <property type="entry name" value="PRK10917.2-2"/>
    <property type="match status" value="1"/>
</dbReference>
<dbReference type="EC" id="5.6.2.4" evidence="13"/>
<name>A0A381VUA9_9ZZZZ</name>
<dbReference type="NCBIfam" id="NF008163">
    <property type="entry name" value="PRK10917.1-1"/>
    <property type="match status" value="1"/>
</dbReference>
<dbReference type="InterPro" id="IPR011545">
    <property type="entry name" value="DEAD/DEAH_box_helicase_dom"/>
</dbReference>
<comment type="catalytic activity">
    <reaction evidence="12">
        <text>Couples ATP hydrolysis with the unwinding of duplex DNA by translocating in the 3'-5' direction.</text>
        <dbReference type="EC" id="5.6.2.4"/>
    </reaction>
</comment>
<dbReference type="SMART" id="SM00487">
    <property type="entry name" value="DEXDc"/>
    <property type="match status" value="1"/>
</dbReference>
<dbReference type="PANTHER" id="PTHR47964">
    <property type="entry name" value="ATP-DEPENDENT DNA HELICASE HOMOLOG RECG, CHLOROPLASTIC"/>
    <property type="match status" value="1"/>
</dbReference>
<dbReference type="InterPro" id="IPR033454">
    <property type="entry name" value="RecG_wedge"/>
</dbReference>
<dbReference type="Gene3D" id="3.40.50.300">
    <property type="entry name" value="P-loop containing nucleotide triphosphate hydrolases"/>
    <property type="match status" value="2"/>
</dbReference>
<dbReference type="CDD" id="cd04488">
    <property type="entry name" value="RecG_wedge_OBF"/>
    <property type="match status" value="1"/>
</dbReference>
<feature type="domain" description="Helicase ATP-binding" evidence="17">
    <location>
        <begin position="284"/>
        <end position="449"/>
    </location>
</feature>
<keyword evidence="10" id="KW-0234">DNA repair</keyword>
<dbReference type="AlphaFoldDB" id="A0A381VUA9"/>
<reference evidence="19" key="1">
    <citation type="submission" date="2018-05" db="EMBL/GenBank/DDBJ databases">
        <authorList>
            <person name="Lanie J.A."/>
            <person name="Ng W.-L."/>
            <person name="Kazmierczak K.M."/>
            <person name="Andrzejewski T.M."/>
            <person name="Davidsen T.M."/>
            <person name="Wayne K.J."/>
            <person name="Tettelin H."/>
            <person name="Glass J.I."/>
            <person name="Rusch D."/>
            <person name="Podicherti R."/>
            <person name="Tsui H.-C.T."/>
            <person name="Winkler M.E."/>
        </authorList>
    </citation>
    <scope>NUCLEOTIDE SEQUENCE</scope>
</reference>
<dbReference type="InterPro" id="IPR045562">
    <property type="entry name" value="RecG_dom3_C"/>
</dbReference>
<feature type="non-terminal residue" evidence="19">
    <location>
        <position position="1"/>
    </location>
</feature>
<dbReference type="EMBL" id="UINC01009803">
    <property type="protein sequence ID" value="SVA43865.1"/>
    <property type="molecule type" value="Genomic_DNA"/>
</dbReference>
<dbReference type="InterPro" id="IPR001650">
    <property type="entry name" value="Helicase_C-like"/>
</dbReference>
<dbReference type="GO" id="GO:0006281">
    <property type="term" value="P:DNA repair"/>
    <property type="evidence" value="ECO:0007669"/>
    <property type="project" value="UniProtKB-KW"/>
</dbReference>
<dbReference type="Pfam" id="PF17191">
    <property type="entry name" value="RecG_wedge"/>
    <property type="match status" value="1"/>
</dbReference>
<dbReference type="GO" id="GO:0043138">
    <property type="term" value="F:3'-5' DNA helicase activity"/>
    <property type="evidence" value="ECO:0007669"/>
    <property type="project" value="UniProtKB-EC"/>
</dbReference>
<gene>
    <name evidence="19" type="ORF">METZ01_LOCUS96719</name>
</gene>
<dbReference type="Pfam" id="PF00270">
    <property type="entry name" value="DEAD"/>
    <property type="match status" value="1"/>
</dbReference>
<proteinExistence type="inferred from homology"/>
<keyword evidence="3" id="KW-0547">Nucleotide-binding</keyword>
<evidence type="ECO:0000256" key="1">
    <source>
        <dbReference type="ARBA" id="ARBA00007504"/>
    </source>
</evidence>
<evidence type="ECO:0000256" key="14">
    <source>
        <dbReference type="ARBA" id="ARBA00048988"/>
    </source>
</evidence>
<keyword evidence="7" id="KW-0067">ATP-binding</keyword>
<feature type="non-terminal residue" evidence="19">
    <location>
        <position position="689"/>
    </location>
</feature>
<evidence type="ECO:0000313" key="19">
    <source>
        <dbReference type="EMBL" id="SVA43865.1"/>
    </source>
</evidence>
<dbReference type="Pfam" id="PF00271">
    <property type="entry name" value="Helicase_C"/>
    <property type="match status" value="1"/>
</dbReference>
<evidence type="ECO:0000256" key="13">
    <source>
        <dbReference type="ARBA" id="ARBA00034808"/>
    </source>
</evidence>
<sequence length="689" mass="77817">MPLGKEDFHSTEKLKGVGPKIATSLLILGIKTVQDAAFHLPYRYEDRTNLTPIGNAPYAIPLLIEGEIIKSTVVFRGRRMLIAEIFDGTGRLTMRMFHFALAQHKKLKEGHKIRCFGSIRHGPKGKEMIHPQYQVFSKDDEIEIEDHLTPIYPSTSNIQQGRLRKLIQQSILYCQKNDLLKEDWEIGKENNFENLLSALNFIHNPPTTTSLELLSLGQHPAQRKLIKEELVAHILCSGMLKRETEQRKSPPMRSGSTQESVFLNSLEFELTSAQSRVWSEIKQDFKKETPMRRLLQGDVGSGKTIIAALAALQASQNKLQTALMCPTEILAEQHYENMIKWFFDLGIKVDLLLGSTKAKDKKRILSDLHSGKTQILIGTHALFQKDVVFESVGLTIIDEQHRFGVHQRFTLLEKGGSKEKSPHQLIMTATPIPRTLSMTVYGALDTSTIDELPPGRIPVATTSRPNTMRKKVIERIEEICLEGQRAYWVCTLIEDSGELEAQAAEDLFKEISSEIPKVKVGLVHGRLKKEQKDKIINRFRKGVVQLLVCTTVIEVGVDVPEATLMIIENPERLGLAQLHQLRGRVGRKADTDSHCLLLYKEPLTDLAKERIYTMENTNDGFVIAEKDLELRGGGDIYGLRQSGLMNLKIANPIRDSDLLESAQREALLIAKNNEQQARSLIDRWIGIRS</sequence>
<keyword evidence="5" id="KW-0378">Hydrolase</keyword>
<dbReference type="Pfam" id="PF19833">
    <property type="entry name" value="RecG_dom3_C"/>
    <property type="match status" value="1"/>
</dbReference>
<feature type="domain" description="Helicase C-terminal" evidence="18">
    <location>
        <begin position="471"/>
        <end position="629"/>
    </location>
</feature>
<keyword evidence="4" id="KW-0227">DNA damage</keyword>
<dbReference type="InterPro" id="IPR012340">
    <property type="entry name" value="NA-bd_OB-fold"/>
</dbReference>
<dbReference type="SUPFAM" id="SSF52540">
    <property type="entry name" value="P-loop containing nucleoside triphosphate hydrolases"/>
    <property type="match status" value="2"/>
</dbReference>
<dbReference type="NCBIfam" id="TIGR00643">
    <property type="entry name" value="recG"/>
    <property type="match status" value="1"/>
</dbReference>
<dbReference type="PROSITE" id="PS51194">
    <property type="entry name" value="HELICASE_CTER"/>
    <property type="match status" value="1"/>
</dbReference>
<evidence type="ECO:0000256" key="8">
    <source>
        <dbReference type="ARBA" id="ARBA00023125"/>
    </source>
</evidence>
<evidence type="ECO:0000256" key="9">
    <source>
        <dbReference type="ARBA" id="ARBA00023172"/>
    </source>
</evidence>
<evidence type="ECO:0000256" key="15">
    <source>
        <dbReference type="ARBA" id="ARBA00049803"/>
    </source>
</evidence>
<evidence type="ECO:0000256" key="6">
    <source>
        <dbReference type="ARBA" id="ARBA00022806"/>
    </source>
</evidence>
<comment type="catalytic activity">
    <reaction evidence="14">
        <text>ATP + H2O = ADP + phosphate + H(+)</text>
        <dbReference type="Rhea" id="RHEA:13065"/>
        <dbReference type="ChEBI" id="CHEBI:15377"/>
        <dbReference type="ChEBI" id="CHEBI:15378"/>
        <dbReference type="ChEBI" id="CHEBI:30616"/>
        <dbReference type="ChEBI" id="CHEBI:43474"/>
        <dbReference type="ChEBI" id="CHEBI:456216"/>
        <dbReference type="EC" id="5.6.2.4"/>
    </reaction>
</comment>